<protein>
    <submittedName>
        <fullName evidence="2">F-box/fbd/lrr-repeat protein</fullName>
    </submittedName>
</protein>
<feature type="domain" description="F-box" evidence="1">
    <location>
        <begin position="62"/>
        <end position="102"/>
    </location>
</feature>
<dbReference type="EMBL" id="PKMF04000421">
    <property type="protein sequence ID" value="KAK7832582.1"/>
    <property type="molecule type" value="Genomic_DNA"/>
</dbReference>
<gene>
    <name evidence="2" type="ORF">CFP56_026282</name>
</gene>
<organism evidence="2 3">
    <name type="scientific">Quercus suber</name>
    <name type="common">Cork oak</name>
    <dbReference type="NCBI Taxonomy" id="58331"/>
    <lineage>
        <taxon>Eukaryota</taxon>
        <taxon>Viridiplantae</taxon>
        <taxon>Streptophyta</taxon>
        <taxon>Embryophyta</taxon>
        <taxon>Tracheophyta</taxon>
        <taxon>Spermatophyta</taxon>
        <taxon>Magnoliopsida</taxon>
        <taxon>eudicotyledons</taxon>
        <taxon>Gunneridae</taxon>
        <taxon>Pentapetalae</taxon>
        <taxon>rosids</taxon>
        <taxon>fabids</taxon>
        <taxon>Fagales</taxon>
        <taxon>Fagaceae</taxon>
        <taxon>Quercus</taxon>
    </lineage>
</organism>
<name>A0AAW0K0N0_QUESU</name>
<dbReference type="AlphaFoldDB" id="A0AAW0K0N0"/>
<comment type="caution">
    <text evidence="2">The sequence shown here is derived from an EMBL/GenBank/DDBJ whole genome shotgun (WGS) entry which is preliminary data.</text>
</comment>
<keyword evidence="3" id="KW-1185">Reference proteome</keyword>
<dbReference type="InterPro" id="IPR036047">
    <property type="entry name" value="F-box-like_dom_sf"/>
</dbReference>
<dbReference type="Pfam" id="PF00646">
    <property type="entry name" value="F-box"/>
    <property type="match status" value="1"/>
</dbReference>
<reference evidence="2 3" key="1">
    <citation type="journal article" date="2018" name="Sci. Data">
        <title>The draft genome sequence of cork oak.</title>
        <authorList>
            <person name="Ramos A.M."/>
            <person name="Usie A."/>
            <person name="Barbosa P."/>
            <person name="Barros P.M."/>
            <person name="Capote T."/>
            <person name="Chaves I."/>
            <person name="Simoes F."/>
            <person name="Abreu I."/>
            <person name="Carrasquinho I."/>
            <person name="Faro C."/>
            <person name="Guimaraes J.B."/>
            <person name="Mendonca D."/>
            <person name="Nobrega F."/>
            <person name="Rodrigues L."/>
            <person name="Saibo N.J.M."/>
            <person name="Varela M.C."/>
            <person name="Egas C."/>
            <person name="Matos J."/>
            <person name="Miguel C.M."/>
            <person name="Oliveira M.M."/>
            <person name="Ricardo C.P."/>
            <person name="Goncalves S."/>
        </authorList>
    </citation>
    <scope>NUCLEOTIDE SEQUENCE [LARGE SCALE GENOMIC DNA]</scope>
    <source>
        <strain evidence="3">cv. HL8</strain>
    </source>
</reference>
<proteinExistence type="predicted"/>
<dbReference type="PANTHER" id="PTHR32212:SF234">
    <property type="entry name" value="F-BOX_LRR-REPEAT PROTEIN 13-LIKE"/>
    <property type="match status" value="1"/>
</dbReference>
<dbReference type="InterPro" id="IPR001810">
    <property type="entry name" value="F-box_dom"/>
</dbReference>
<evidence type="ECO:0000259" key="1">
    <source>
        <dbReference type="Pfam" id="PF00646"/>
    </source>
</evidence>
<accession>A0AAW0K0N0</accession>
<sequence length="143" mass="16297">MEYEFEVEEGVCMEYVEIVSELFENLRQVKKLTVGKWCRMKNQAMIIEASAANIDEEDEDRISTLPDSIILIILSSLLAKEAIITGVLSQRWAYLWTSVPSLRFTDTSFENADVLALPWMSRCSYTGLQNSQTSLSYSFTSDT</sequence>
<evidence type="ECO:0000313" key="3">
    <source>
        <dbReference type="Proteomes" id="UP000237347"/>
    </source>
</evidence>
<evidence type="ECO:0000313" key="2">
    <source>
        <dbReference type="EMBL" id="KAK7832582.1"/>
    </source>
</evidence>
<dbReference type="PANTHER" id="PTHR32212">
    <property type="entry name" value="CYCLIN-LIKE F-BOX"/>
    <property type="match status" value="1"/>
</dbReference>
<dbReference type="SUPFAM" id="SSF81383">
    <property type="entry name" value="F-box domain"/>
    <property type="match status" value="1"/>
</dbReference>
<dbReference type="Proteomes" id="UP000237347">
    <property type="component" value="Unassembled WGS sequence"/>
</dbReference>